<organism evidence="11 12">
    <name type="scientific">Agathobaculum faecis</name>
    <dbReference type="NCBI Taxonomy" id="2763013"/>
    <lineage>
        <taxon>Bacteria</taxon>
        <taxon>Bacillati</taxon>
        <taxon>Bacillota</taxon>
        <taxon>Clostridia</taxon>
        <taxon>Eubacteriales</taxon>
        <taxon>Butyricicoccaceae</taxon>
        <taxon>Agathobaculum</taxon>
    </lineage>
</organism>
<feature type="transmembrane region" description="Helical" evidence="9">
    <location>
        <begin position="12"/>
        <end position="33"/>
    </location>
</feature>
<evidence type="ECO:0000256" key="2">
    <source>
        <dbReference type="ARBA" id="ARBA00022448"/>
    </source>
</evidence>
<feature type="domain" description="Na+/H+ antiporter NhaC-like C-terminal" evidence="10">
    <location>
        <begin position="239"/>
        <end position="453"/>
    </location>
</feature>
<keyword evidence="2" id="KW-0813">Transport</keyword>
<dbReference type="Proteomes" id="UP000606499">
    <property type="component" value="Unassembled WGS sequence"/>
</dbReference>
<dbReference type="GO" id="GO:0015297">
    <property type="term" value="F:antiporter activity"/>
    <property type="evidence" value="ECO:0007669"/>
    <property type="project" value="UniProtKB-KW"/>
</dbReference>
<comment type="caution">
    <text evidence="11">The sequence shown here is derived from an EMBL/GenBank/DDBJ whole genome shotgun (WGS) entry which is preliminary data.</text>
</comment>
<proteinExistence type="inferred from homology"/>
<feature type="transmembrane region" description="Helical" evidence="9">
    <location>
        <begin position="39"/>
        <end position="57"/>
    </location>
</feature>
<evidence type="ECO:0000256" key="4">
    <source>
        <dbReference type="ARBA" id="ARBA00022475"/>
    </source>
</evidence>
<dbReference type="InterPro" id="IPR052180">
    <property type="entry name" value="NhaC_Na-H+_Antiporter"/>
</dbReference>
<evidence type="ECO:0000313" key="11">
    <source>
        <dbReference type="EMBL" id="MBC5726446.1"/>
    </source>
</evidence>
<dbReference type="EMBL" id="JACOPL010000016">
    <property type="protein sequence ID" value="MBC5726446.1"/>
    <property type="molecule type" value="Genomic_DNA"/>
</dbReference>
<dbReference type="GO" id="GO:0005886">
    <property type="term" value="C:plasma membrane"/>
    <property type="evidence" value="ECO:0007669"/>
    <property type="project" value="UniProtKB-SubCell"/>
</dbReference>
<evidence type="ECO:0000256" key="5">
    <source>
        <dbReference type="ARBA" id="ARBA00022692"/>
    </source>
</evidence>
<evidence type="ECO:0000256" key="1">
    <source>
        <dbReference type="ARBA" id="ARBA00004651"/>
    </source>
</evidence>
<feature type="transmembrane region" description="Helical" evidence="9">
    <location>
        <begin position="440"/>
        <end position="459"/>
    </location>
</feature>
<feature type="transmembrane region" description="Helical" evidence="9">
    <location>
        <begin position="203"/>
        <end position="225"/>
    </location>
</feature>
<feature type="transmembrane region" description="Helical" evidence="9">
    <location>
        <begin position="261"/>
        <end position="279"/>
    </location>
</feature>
<sequence length="476" mass="50210">METEKKRLEFYGGVWISFLPIIIFILVTAGFTIKGAPAVQGLWLAAFTGIFITFFFAKDRSGYCEAILRGFGDKGATIPFACFIFAGLFAAILRESGLVGGIIWAAYELGATGTIFIIVAFLAACLFATAAGTGFGAIVACMSVLYPAGTLLGANPMLLAGAIIGGGCFGDNLAPVSDTTICSAASMETDVGGVVKSRLRYSLVAAAITIVITFVLGMLIGQNSADIVPLELLQEQMYPKGLLMLIPALLTIVLAMKKGDIIYAMIIGSVVGLVFVYLFQMPSASTLVTIEEGSVGGSLATGVSDMLPNALLVILIIACVQVLREGGGDQELMEQVGKVVKTVVNAELSVAVLSFFMGVVTVTNSAAIFTVGSSFGKSIGRKFHIHPYRIANIMDCMATGVTYALPYNVTITVPIVMAIQAQEIFGEHVSTLDGPMLPLFVIYPMVLIVLYVIAILTGYGRRYVGEDGTPVKKLNG</sequence>
<name>A0A923LW29_9FIRM</name>
<protein>
    <submittedName>
        <fullName evidence="11">Sodium:proton antiporter</fullName>
    </submittedName>
</protein>
<evidence type="ECO:0000256" key="9">
    <source>
        <dbReference type="SAM" id="Phobius"/>
    </source>
</evidence>
<evidence type="ECO:0000256" key="3">
    <source>
        <dbReference type="ARBA" id="ARBA00022449"/>
    </source>
</evidence>
<evidence type="ECO:0000313" key="12">
    <source>
        <dbReference type="Proteomes" id="UP000606499"/>
    </source>
</evidence>
<feature type="domain" description="Na+/H+ antiporter NhaC-like C-terminal" evidence="10">
    <location>
        <begin position="22"/>
        <end position="218"/>
    </location>
</feature>
<dbReference type="AlphaFoldDB" id="A0A923LW29"/>
<feature type="transmembrane region" description="Helical" evidence="9">
    <location>
        <begin position="237"/>
        <end position="254"/>
    </location>
</feature>
<dbReference type="InterPro" id="IPR018461">
    <property type="entry name" value="Na/H_Antiport_NhaC-like_C"/>
</dbReference>
<feature type="transmembrane region" description="Helical" evidence="9">
    <location>
        <begin position="78"/>
        <end position="107"/>
    </location>
</feature>
<evidence type="ECO:0000256" key="7">
    <source>
        <dbReference type="ARBA" id="ARBA00023136"/>
    </source>
</evidence>
<feature type="transmembrane region" description="Helical" evidence="9">
    <location>
        <begin position="344"/>
        <end position="369"/>
    </location>
</feature>
<evidence type="ECO:0000256" key="8">
    <source>
        <dbReference type="ARBA" id="ARBA00038435"/>
    </source>
</evidence>
<keyword evidence="4" id="KW-1003">Cell membrane</keyword>
<feature type="transmembrane region" description="Helical" evidence="9">
    <location>
        <begin position="113"/>
        <end position="146"/>
    </location>
</feature>
<keyword evidence="6 9" id="KW-1133">Transmembrane helix</keyword>
<reference evidence="11" key="1">
    <citation type="submission" date="2020-08" db="EMBL/GenBank/DDBJ databases">
        <title>Genome public.</title>
        <authorList>
            <person name="Liu C."/>
            <person name="Sun Q."/>
        </authorList>
    </citation>
    <scope>NUCLEOTIDE SEQUENCE</scope>
    <source>
        <strain evidence="11">NSJ-28</strain>
    </source>
</reference>
<dbReference type="RefSeq" id="WP_054328134.1">
    <property type="nucleotide sequence ID" value="NZ_JACOPL010000016.1"/>
</dbReference>
<keyword evidence="12" id="KW-1185">Reference proteome</keyword>
<evidence type="ECO:0000256" key="6">
    <source>
        <dbReference type="ARBA" id="ARBA00022989"/>
    </source>
</evidence>
<dbReference type="PANTHER" id="PTHR33451">
    <property type="entry name" value="MALATE-2H(+)/NA(+)-LACTATE ANTIPORTER"/>
    <property type="match status" value="1"/>
</dbReference>
<gene>
    <name evidence="11" type="ORF">H8S45_13380</name>
</gene>
<keyword evidence="7 9" id="KW-0472">Membrane</keyword>
<comment type="subcellular location">
    <subcellularLocation>
        <location evidence="1">Cell membrane</location>
        <topology evidence="1">Multi-pass membrane protein</topology>
    </subcellularLocation>
</comment>
<dbReference type="PANTHER" id="PTHR33451:SF3">
    <property type="entry name" value="MALATE-2H(+)_NA(+)-LACTATE ANTIPORTER"/>
    <property type="match status" value="1"/>
</dbReference>
<evidence type="ECO:0000259" key="10">
    <source>
        <dbReference type="Pfam" id="PF03553"/>
    </source>
</evidence>
<keyword evidence="5 9" id="KW-0812">Transmembrane</keyword>
<accession>A0A923LW29</accession>
<keyword evidence="3" id="KW-0050">Antiport</keyword>
<dbReference type="Pfam" id="PF03553">
    <property type="entry name" value="Na_H_antiporter"/>
    <property type="match status" value="2"/>
</dbReference>
<comment type="similarity">
    <text evidence="8">Belongs to the NhaC Na(+)/H(+) (TC 2.A.35) antiporter family.</text>
</comment>